<dbReference type="Proteomes" id="UP001597294">
    <property type="component" value="Unassembled WGS sequence"/>
</dbReference>
<evidence type="ECO:0000313" key="10">
    <source>
        <dbReference type="EMBL" id="MFD2204372.1"/>
    </source>
</evidence>
<dbReference type="PROSITE" id="PS50893">
    <property type="entry name" value="ABC_TRANSPORTER_2"/>
    <property type="match status" value="1"/>
</dbReference>
<protein>
    <submittedName>
        <fullName evidence="10">ABC transporter ATP-binding protein</fullName>
    </submittedName>
</protein>
<evidence type="ECO:0000256" key="7">
    <source>
        <dbReference type="SAM" id="Phobius"/>
    </source>
</evidence>
<dbReference type="PROSITE" id="PS50929">
    <property type="entry name" value="ABC_TM1F"/>
    <property type="match status" value="1"/>
</dbReference>
<feature type="domain" description="ABC transporter" evidence="8">
    <location>
        <begin position="352"/>
        <end position="586"/>
    </location>
</feature>
<name>A0ABW5BE59_9PROT</name>
<comment type="caution">
    <text evidence="10">The sequence shown here is derived from an EMBL/GenBank/DDBJ whole genome shotgun (WGS) entry which is preliminary data.</text>
</comment>
<dbReference type="InterPro" id="IPR017871">
    <property type="entry name" value="ABC_transporter-like_CS"/>
</dbReference>
<keyword evidence="3" id="KW-0547">Nucleotide-binding</keyword>
<dbReference type="GO" id="GO:0005524">
    <property type="term" value="F:ATP binding"/>
    <property type="evidence" value="ECO:0007669"/>
    <property type="project" value="UniProtKB-KW"/>
</dbReference>
<dbReference type="Pfam" id="PF00005">
    <property type="entry name" value="ABC_tran"/>
    <property type="match status" value="1"/>
</dbReference>
<gene>
    <name evidence="10" type="ORF">ACFSKO_02050</name>
</gene>
<dbReference type="InterPro" id="IPR011527">
    <property type="entry name" value="ABC1_TM_dom"/>
</dbReference>
<dbReference type="CDD" id="cd18552">
    <property type="entry name" value="ABC_6TM_MsbA_like"/>
    <property type="match status" value="1"/>
</dbReference>
<evidence type="ECO:0000256" key="1">
    <source>
        <dbReference type="ARBA" id="ARBA00004651"/>
    </source>
</evidence>
<keyword evidence="5 7" id="KW-1133">Transmembrane helix</keyword>
<dbReference type="PANTHER" id="PTHR43394:SF1">
    <property type="entry name" value="ATP-BINDING CASSETTE SUB-FAMILY B MEMBER 10, MITOCHONDRIAL"/>
    <property type="match status" value="1"/>
</dbReference>
<dbReference type="InterPro" id="IPR036640">
    <property type="entry name" value="ABC1_TM_sf"/>
</dbReference>
<evidence type="ECO:0000256" key="3">
    <source>
        <dbReference type="ARBA" id="ARBA00022741"/>
    </source>
</evidence>
<evidence type="ECO:0000256" key="5">
    <source>
        <dbReference type="ARBA" id="ARBA00022989"/>
    </source>
</evidence>
<dbReference type="PROSITE" id="PS00211">
    <property type="entry name" value="ABC_TRANSPORTER_1"/>
    <property type="match status" value="1"/>
</dbReference>
<dbReference type="EMBL" id="JBHUII010000001">
    <property type="protein sequence ID" value="MFD2204372.1"/>
    <property type="molecule type" value="Genomic_DNA"/>
</dbReference>
<dbReference type="SUPFAM" id="SSF52540">
    <property type="entry name" value="P-loop containing nucleoside triphosphate hydrolases"/>
    <property type="match status" value="1"/>
</dbReference>
<sequence>MSSKKSKKMPLGEASTRFLVKRLFRDYVSGQLLKIGLSLLAMAIVAGSTVMLAKQMEPIINDIFLNRNEDLLMPIAMAVVAIFLVKGLATYAQSMLMQHVGLEIIATIQTQLFKKLMQTDLSYFHEESSGNLVSRFTNDANMLKGVVSNTLTSIGKDSLTAIGLIGMMFYQDWFLATIAFAAFPTAILPIVKTGRRIRKVSTNTQESLGLLTTRLDESFQGIRHVKAYNMEDHETKRVSDTVYKVLRLNLKSARTSSILSPIMETLGGIAIAIVIVYGGNEVIQGTKDPGSFFAFITALLLAYEPIKKLSKLNASMQTGLAAAHRVYSVLDSEPAIQDSPTAKALQVTKGEVRFEHVNFKYDDETSALKNINLVAKANQTIALVGASGAGKTSILNLIPRFYDVSEGCITLDGQDIRDVTMMSLRQAIALVSQEIQLFDDTIRANIAYGKSDATEEEIITAAKNAHAHEFIQDFPEGYETLVGPRGSRLSGGQRQRVAIARAMVKNAPVLLLDEATSALDTESERHVQTALNTLMQGRTTLVIAHRLSTVIDADVIYVMDQGRIIEQGSHTELVEKGGTYAKLYALQFAEEAHVITEDPDTLETSVQN</sequence>
<evidence type="ECO:0000256" key="6">
    <source>
        <dbReference type="ARBA" id="ARBA00023136"/>
    </source>
</evidence>
<feature type="transmembrane region" description="Helical" evidence="7">
    <location>
        <begin position="173"/>
        <end position="191"/>
    </location>
</feature>
<dbReference type="InterPro" id="IPR039421">
    <property type="entry name" value="Type_1_exporter"/>
</dbReference>
<dbReference type="InterPro" id="IPR027417">
    <property type="entry name" value="P-loop_NTPase"/>
</dbReference>
<feature type="transmembrane region" description="Helical" evidence="7">
    <location>
        <begin position="258"/>
        <end position="278"/>
    </location>
</feature>
<keyword evidence="2 7" id="KW-0812">Transmembrane</keyword>
<dbReference type="InterPro" id="IPR003439">
    <property type="entry name" value="ABC_transporter-like_ATP-bd"/>
</dbReference>
<feature type="transmembrane region" description="Helical" evidence="7">
    <location>
        <begin position="71"/>
        <end position="89"/>
    </location>
</feature>
<evidence type="ECO:0000256" key="2">
    <source>
        <dbReference type="ARBA" id="ARBA00022692"/>
    </source>
</evidence>
<evidence type="ECO:0000313" key="11">
    <source>
        <dbReference type="Proteomes" id="UP001597294"/>
    </source>
</evidence>
<feature type="domain" description="ABC transmembrane type-1" evidence="9">
    <location>
        <begin position="37"/>
        <end position="318"/>
    </location>
</feature>
<accession>A0ABW5BE59</accession>
<dbReference type="Gene3D" id="1.20.1560.10">
    <property type="entry name" value="ABC transporter type 1, transmembrane domain"/>
    <property type="match status" value="1"/>
</dbReference>
<keyword evidence="11" id="KW-1185">Reference proteome</keyword>
<dbReference type="Pfam" id="PF00664">
    <property type="entry name" value="ABC_membrane"/>
    <property type="match status" value="1"/>
</dbReference>
<reference evidence="11" key="1">
    <citation type="journal article" date="2019" name="Int. J. Syst. Evol. Microbiol.">
        <title>The Global Catalogue of Microorganisms (GCM) 10K type strain sequencing project: providing services to taxonomists for standard genome sequencing and annotation.</title>
        <authorList>
            <consortium name="The Broad Institute Genomics Platform"/>
            <consortium name="The Broad Institute Genome Sequencing Center for Infectious Disease"/>
            <person name="Wu L."/>
            <person name="Ma J."/>
        </authorList>
    </citation>
    <scope>NUCLEOTIDE SEQUENCE [LARGE SCALE GENOMIC DNA]</scope>
    <source>
        <strain evidence="11">CGMCC 4.7192</strain>
    </source>
</reference>
<dbReference type="SUPFAM" id="SSF90123">
    <property type="entry name" value="ABC transporter transmembrane region"/>
    <property type="match status" value="1"/>
</dbReference>
<organism evidence="10 11">
    <name type="scientific">Kiloniella antarctica</name>
    <dbReference type="NCBI Taxonomy" id="1550907"/>
    <lineage>
        <taxon>Bacteria</taxon>
        <taxon>Pseudomonadati</taxon>
        <taxon>Pseudomonadota</taxon>
        <taxon>Alphaproteobacteria</taxon>
        <taxon>Rhodospirillales</taxon>
        <taxon>Kiloniellaceae</taxon>
        <taxon>Kiloniella</taxon>
    </lineage>
</organism>
<evidence type="ECO:0000256" key="4">
    <source>
        <dbReference type="ARBA" id="ARBA00022840"/>
    </source>
</evidence>
<dbReference type="InterPro" id="IPR003593">
    <property type="entry name" value="AAA+_ATPase"/>
</dbReference>
<dbReference type="RefSeq" id="WP_380247886.1">
    <property type="nucleotide sequence ID" value="NZ_JBHUII010000001.1"/>
</dbReference>
<dbReference type="PANTHER" id="PTHR43394">
    <property type="entry name" value="ATP-DEPENDENT PERMEASE MDL1, MITOCHONDRIAL"/>
    <property type="match status" value="1"/>
</dbReference>
<evidence type="ECO:0000259" key="9">
    <source>
        <dbReference type="PROSITE" id="PS50929"/>
    </source>
</evidence>
<evidence type="ECO:0000259" key="8">
    <source>
        <dbReference type="PROSITE" id="PS50893"/>
    </source>
</evidence>
<keyword evidence="6 7" id="KW-0472">Membrane</keyword>
<dbReference type="SMART" id="SM00382">
    <property type="entry name" value="AAA"/>
    <property type="match status" value="1"/>
</dbReference>
<proteinExistence type="predicted"/>
<dbReference type="Gene3D" id="3.40.50.300">
    <property type="entry name" value="P-loop containing nucleotide triphosphate hydrolases"/>
    <property type="match status" value="1"/>
</dbReference>
<feature type="transmembrane region" description="Helical" evidence="7">
    <location>
        <begin position="32"/>
        <end position="51"/>
    </location>
</feature>
<keyword evidence="4 10" id="KW-0067">ATP-binding</keyword>
<comment type="subcellular location">
    <subcellularLocation>
        <location evidence="1">Cell membrane</location>
        <topology evidence="1">Multi-pass membrane protein</topology>
    </subcellularLocation>
</comment>